<evidence type="ECO:0000313" key="6">
    <source>
        <dbReference type="EMBL" id="NED97867.1"/>
    </source>
</evidence>
<dbReference type="PANTHER" id="PTHR12128:SF66">
    <property type="entry name" value="4-HYDROXY-2-OXOGLUTARATE ALDOLASE, MITOCHONDRIAL"/>
    <property type="match status" value="1"/>
</dbReference>
<dbReference type="SUPFAM" id="SSF51569">
    <property type="entry name" value="Aldolase"/>
    <property type="match status" value="1"/>
</dbReference>
<gene>
    <name evidence="6" type="ORF">G1H11_21445</name>
</gene>
<accession>A0A6N9YSF4</accession>
<evidence type="ECO:0000256" key="3">
    <source>
        <dbReference type="PIRNR" id="PIRNR001365"/>
    </source>
</evidence>
<protein>
    <submittedName>
        <fullName evidence="6">Dihydrodipicolinate synthase family protein</fullName>
    </submittedName>
</protein>
<dbReference type="PIRSF" id="PIRSF001365">
    <property type="entry name" value="DHDPS"/>
    <property type="match status" value="1"/>
</dbReference>
<keyword evidence="2 3" id="KW-0456">Lyase</keyword>
<feature type="active site" description="Proton donor/acceptor" evidence="4">
    <location>
        <position position="136"/>
    </location>
</feature>
<dbReference type="GO" id="GO:0008840">
    <property type="term" value="F:4-hydroxy-tetrahydrodipicolinate synthase activity"/>
    <property type="evidence" value="ECO:0007669"/>
    <property type="project" value="TreeGrafter"/>
</dbReference>
<dbReference type="InterPro" id="IPR013785">
    <property type="entry name" value="Aldolase_TIM"/>
</dbReference>
<comment type="caution">
    <text evidence="6">The sequence shown here is derived from an EMBL/GenBank/DDBJ whole genome shotgun (WGS) entry which is preliminary data.</text>
</comment>
<dbReference type="RefSeq" id="WP_163820659.1">
    <property type="nucleotide sequence ID" value="NZ_JAAGOB010000014.1"/>
</dbReference>
<proteinExistence type="inferred from homology"/>
<feature type="active site" description="Schiff-base intermediate with substrate" evidence="4">
    <location>
        <position position="165"/>
    </location>
</feature>
<dbReference type="InterPro" id="IPR002220">
    <property type="entry name" value="DapA-like"/>
</dbReference>
<evidence type="ECO:0000313" key="7">
    <source>
        <dbReference type="Proteomes" id="UP000469185"/>
    </source>
</evidence>
<reference evidence="6 7" key="1">
    <citation type="submission" date="2020-02" db="EMBL/GenBank/DDBJ databases">
        <authorList>
            <person name="Li X.-J."/>
            <person name="Feng X.-M."/>
        </authorList>
    </citation>
    <scope>NUCLEOTIDE SEQUENCE [LARGE SCALE GENOMIC DNA]</scope>
    <source>
        <strain evidence="6 7">CGMCC 4.7225</strain>
    </source>
</reference>
<name>A0A6N9YSF4_9ACTN</name>
<organism evidence="6 7">
    <name type="scientific">Phytoactinopolyspora alkaliphila</name>
    <dbReference type="NCBI Taxonomy" id="1783498"/>
    <lineage>
        <taxon>Bacteria</taxon>
        <taxon>Bacillati</taxon>
        <taxon>Actinomycetota</taxon>
        <taxon>Actinomycetes</taxon>
        <taxon>Jiangellales</taxon>
        <taxon>Jiangellaceae</taxon>
        <taxon>Phytoactinopolyspora</taxon>
    </lineage>
</organism>
<comment type="similarity">
    <text evidence="1 3">Belongs to the DapA family.</text>
</comment>
<feature type="binding site" evidence="5">
    <location>
        <position position="207"/>
    </location>
    <ligand>
        <name>pyruvate</name>
        <dbReference type="ChEBI" id="CHEBI:15361"/>
    </ligand>
</feature>
<dbReference type="SMART" id="SM01130">
    <property type="entry name" value="DHDPS"/>
    <property type="match status" value="1"/>
</dbReference>
<dbReference type="Pfam" id="PF00701">
    <property type="entry name" value="DHDPS"/>
    <property type="match status" value="1"/>
</dbReference>
<evidence type="ECO:0000256" key="2">
    <source>
        <dbReference type="ARBA" id="ARBA00023239"/>
    </source>
</evidence>
<dbReference type="PRINTS" id="PR00146">
    <property type="entry name" value="DHPICSNTHASE"/>
</dbReference>
<sequence>MSAPLAGVWPAPLTMFDADGGLDEDAMAAHLDWLITAGVHGLVINGTSGEFIALTDAERRRVLEIAVRTSGGRVPVLAGTGSYTTADSIRLTRHAAQAGAEAALVVLPYFQRPSRAEVLDHYRAIAAAVEIPLFVYNIPANAATAAVTVPDLATLYAEGVVCGVKNTGPAVHVVNQLRTRLDDGFRIFYGGTTAPVEAMAGGAHGWVSGLLNVIPAAAVSLWTAMVDGDLEGARRDWGRLWIYRELLAEPLFPDASDLAIYRGLLRVWGRPAGYCRPPLRDLDSHQLTELEKKLATA</sequence>
<evidence type="ECO:0000256" key="1">
    <source>
        <dbReference type="ARBA" id="ARBA00007592"/>
    </source>
</evidence>
<evidence type="ECO:0000256" key="5">
    <source>
        <dbReference type="PIRSR" id="PIRSR001365-2"/>
    </source>
</evidence>
<keyword evidence="7" id="KW-1185">Reference proteome</keyword>
<dbReference type="Proteomes" id="UP000469185">
    <property type="component" value="Unassembled WGS sequence"/>
</dbReference>
<evidence type="ECO:0000256" key="4">
    <source>
        <dbReference type="PIRSR" id="PIRSR001365-1"/>
    </source>
</evidence>
<dbReference type="AlphaFoldDB" id="A0A6N9YSF4"/>
<dbReference type="EMBL" id="JAAGOB010000014">
    <property type="protein sequence ID" value="NED97867.1"/>
    <property type="molecule type" value="Genomic_DNA"/>
</dbReference>
<dbReference type="CDD" id="cd00408">
    <property type="entry name" value="DHDPS-like"/>
    <property type="match status" value="1"/>
</dbReference>
<dbReference type="Gene3D" id="3.20.20.70">
    <property type="entry name" value="Aldolase class I"/>
    <property type="match status" value="1"/>
</dbReference>
<dbReference type="PANTHER" id="PTHR12128">
    <property type="entry name" value="DIHYDRODIPICOLINATE SYNTHASE"/>
    <property type="match status" value="1"/>
</dbReference>